<dbReference type="Gene3D" id="3.30.565.10">
    <property type="entry name" value="Histidine kinase-like ATPase, C-terminal domain"/>
    <property type="match status" value="1"/>
</dbReference>
<proteinExistence type="predicted"/>
<dbReference type="PROSITE" id="PS50885">
    <property type="entry name" value="HAMP"/>
    <property type="match status" value="1"/>
</dbReference>
<gene>
    <name evidence="18" type="ORF">GCM10007425_26510</name>
</gene>
<dbReference type="Gene3D" id="1.10.287.130">
    <property type="match status" value="1"/>
</dbReference>
<evidence type="ECO:0000256" key="8">
    <source>
        <dbReference type="ARBA" id="ARBA00022741"/>
    </source>
</evidence>
<evidence type="ECO:0000256" key="10">
    <source>
        <dbReference type="ARBA" id="ARBA00022840"/>
    </source>
</evidence>
<evidence type="ECO:0000256" key="7">
    <source>
        <dbReference type="ARBA" id="ARBA00022692"/>
    </source>
</evidence>
<dbReference type="AlphaFoldDB" id="A0A917LJI0"/>
<dbReference type="PANTHER" id="PTHR45528">
    <property type="entry name" value="SENSOR HISTIDINE KINASE CPXA"/>
    <property type="match status" value="1"/>
</dbReference>
<keyword evidence="14" id="KW-0175">Coiled coil</keyword>
<dbReference type="Proteomes" id="UP000616608">
    <property type="component" value="Unassembled WGS sequence"/>
</dbReference>
<dbReference type="InterPro" id="IPR003594">
    <property type="entry name" value="HATPase_dom"/>
</dbReference>
<dbReference type="InterPro" id="IPR036097">
    <property type="entry name" value="HisK_dim/P_sf"/>
</dbReference>
<dbReference type="CDD" id="cd06225">
    <property type="entry name" value="HAMP"/>
    <property type="match status" value="1"/>
</dbReference>
<evidence type="ECO:0000256" key="1">
    <source>
        <dbReference type="ARBA" id="ARBA00000085"/>
    </source>
</evidence>
<evidence type="ECO:0000259" key="16">
    <source>
        <dbReference type="PROSITE" id="PS50109"/>
    </source>
</evidence>
<keyword evidence="5" id="KW-0597">Phosphoprotein</keyword>
<evidence type="ECO:0000256" key="6">
    <source>
        <dbReference type="ARBA" id="ARBA00022679"/>
    </source>
</evidence>
<dbReference type="SUPFAM" id="SSF55874">
    <property type="entry name" value="ATPase domain of HSP90 chaperone/DNA topoisomerase II/histidine kinase"/>
    <property type="match status" value="1"/>
</dbReference>
<feature type="domain" description="Histidine kinase" evidence="16">
    <location>
        <begin position="244"/>
        <end position="424"/>
    </location>
</feature>
<dbReference type="InterPro" id="IPR036890">
    <property type="entry name" value="HATPase_C_sf"/>
</dbReference>
<dbReference type="InterPro" id="IPR050398">
    <property type="entry name" value="HssS/ArlS-like"/>
</dbReference>
<protein>
    <recommendedName>
        <fullName evidence="3">histidine kinase</fullName>
        <ecNumber evidence="3">2.7.13.3</ecNumber>
    </recommendedName>
</protein>
<evidence type="ECO:0000256" key="2">
    <source>
        <dbReference type="ARBA" id="ARBA00004651"/>
    </source>
</evidence>
<reference evidence="18" key="2">
    <citation type="submission" date="2020-09" db="EMBL/GenBank/DDBJ databases">
        <authorList>
            <person name="Sun Q."/>
            <person name="Zhou Y."/>
        </authorList>
    </citation>
    <scope>NUCLEOTIDE SEQUENCE</scope>
    <source>
        <strain evidence="18">CGMCC 1.15760</strain>
    </source>
</reference>
<keyword evidence="6" id="KW-0808">Transferase</keyword>
<keyword evidence="13 15" id="KW-0472">Membrane</keyword>
<feature type="coiled-coil region" evidence="14">
    <location>
        <begin position="217"/>
        <end position="244"/>
    </location>
</feature>
<evidence type="ECO:0000256" key="13">
    <source>
        <dbReference type="ARBA" id="ARBA00023136"/>
    </source>
</evidence>
<organism evidence="18 19">
    <name type="scientific">Lysinibacillus alkalisoli</name>
    <dbReference type="NCBI Taxonomy" id="1911548"/>
    <lineage>
        <taxon>Bacteria</taxon>
        <taxon>Bacillati</taxon>
        <taxon>Bacillota</taxon>
        <taxon>Bacilli</taxon>
        <taxon>Bacillales</taxon>
        <taxon>Bacillaceae</taxon>
        <taxon>Lysinibacillus</taxon>
    </lineage>
</organism>
<dbReference type="Gene3D" id="6.10.340.10">
    <property type="match status" value="1"/>
</dbReference>
<evidence type="ECO:0000259" key="17">
    <source>
        <dbReference type="PROSITE" id="PS50885"/>
    </source>
</evidence>
<evidence type="ECO:0000256" key="5">
    <source>
        <dbReference type="ARBA" id="ARBA00022553"/>
    </source>
</evidence>
<keyword evidence="19" id="KW-1185">Reference proteome</keyword>
<dbReference type="SMART" id="SM00388">
    <property type="entry name" value="HisKA"/>
    <property type="match status" value="1"/>
</dbReference>
<dbReference type="SMART" id="SM00387">
    <property type="entry name" value="HATPase_c"/>
    <property type="match status" value="1"/>
</dbReference>
<evidence type="ECO:0000256" key="3">
    <source>
        <dbReference type="ARBA" id="ARBA00012438"/>
    </source>
</evidence>
<dbReference type="GO" id="GO:0000155">
    <property type="term" value="F:phosphorelay sensor kinase activity"/>
    <property type="evidence" value="ECO:0007669"/>
    <property type="project" value="InterPro"/>
</dbReference>
<comment type="catalytic activity">
    <reaction evidence="1">
        <text>ATP + protein L-histidine = ADP + protein N-phospho-L-histidine.</text>
        <dbReference type="EC" id="2.7.13.3"/>
    </reaction>
</comment>
<evidence type="ECO:0000256" key="4">
    <source>
        <dbReference type="ARBA" id="ARBA00022475"/>
    </source>
</evidence>
<dbReference type="Pfam" id="PF02518">
    <property type="entry name" value="HATPase_c"/>
    <property type="match status" value="1"/>
</dbReference>
<evidence type="ECO:0000256" key="15">
    <source>
        <dbReference type="SAM" id="Phobius"/>
    </source>
</evidence>
<dbReference type="InterPro" id="IPR005467">
    <property type="entry name" value="His_kinase_dom"/>
</dbReference>
<dbReference type="GO" id="GO:0005524">
    <property type="term" value="F:ATP binding"/>
    <property type="evidence" value="ECO:0007669"/>
    <property type="project" value="UniProtKB-KW"/>
</dbReference>
<dbReference type="CDD" id="cd00082">
    <property type="entry name" value="HisKA"/>
    <property type="match status" value="1"/>
</dbReference>
<dbReference type="Pfam" id="PF00512">
    <property type="entry name" value="HisKA"/>
    <property type="match status" value="1"/>
</dbReference>
<dbReference type="EMBL" id="BMJT01000010">
    <property type="protein sequence ID" value="GGG30604.1"/>
    <property type="molecule type" value="Genomic_DNA"/>
</dbReference>
<keyword evidence="4" id="KW-1003">Cell membrane</keyword>
<feature type="domain" description="HAMP" evidence="17">
    <location>
        <begin position="177"/>
        <end position="229"/>
    </location>
</feature>
<feature type="transmembrane region" description="Helical" evidence="15">
    <location>
        <begin position="157"/>
        <end position="180"/>
    </location>
</feature>
<dbReference type="GO" id="GO:0005886">
    <property type="term" value="C:plasma membrane"/>
    <property type="evidence" value="ECO:0007669"/>
    <property type="project" value="UniProtKB-SubCell"/>
</dbReference>
<dbReference type="InterPro" id="IPR003661">
    <property type="entry name" value="HisK_dim/P_dom"/>
</dbReference>
<reference evidence="18" key="1">
    <citation type="journal article" date="2014" name="Int. J. Syst. Evol. Microbiol.">
        <title>Complete genome sequence of Corynebacterium casei LMG S-19264T (=DSM 44701T), isolated from a smear-ripened cheese.</title>
        <authorList>
            <consortium name="US DOE Joint Genome Institute (JGI-PGF)"/>
            <person name="Walter F."/>
            <person name="Albersmeier A."/>
            <person name="Kalinowski J."/>
            <person name="Ruckert C."/>
        </authorList>
    </citation>
    <scope>NUCLEOTIDE SEQUENCE</scope>
    <source>
        <strain evidence="18">CGMCC 1.15760</strain>
    </source>
</reference>
<feature type="transmembrane region" description="Helical" evidence="15">
    <location>
        <begin position="12"/>
        <end position="32"/>
    </location>
</feature>
<evidence type="ECO:0000313" key="18">
    <source>
        <dbReference type="EMBL" id="GGG30604.1"/>
    </source>
</evidence>
<dbReference type="RefSeq" id="WP_188615550.1">
    <property type="nucleotide sequence ID" value="NZ_BMJT01000010.1"/>
</dbReference>
<keyword evidence="11 15" id="KW-1133">Transmembrane helix</keyword>
<evidence type="ECO:0000256" key="12">
    <source>
        <dbReference type="ARBA" id="ARBA00023012"/>
    </source>
</evidence>
<comment type="caution">
    <text evidence="18">The sequence shown here is derived from an EMBL/GenBank/DDBJ whole genome shotgun (WGS) entry which is preliminary data.</text>
</comment>
<dbReference type="PANTHER" id="PTHR45528:SF9">
    <property type="entry name" value="SENSOR HISTIDINE KINASE YBDK"/>
    <property type="match status" value="1"/>
</dbReference>
<keyword evidence="8" id="KW-0547">Nucleotide-binding</keyword>
<keyword evidence="9 18" id="KW-0418">Kinase</keyword>
<dbReference type="SUPFAM" id="SSF47384">
    <property type="entry name" value="Homodimeric domain of signal transducing histidine kinase"/>
    <property type="match status" value="1"/>
</dbReference>
<evidence type="ECO:0000256" key="9">
    <source>
        <dbReference type="ARBA" id="ARBA00022777"/>
    </source>
</evidence>
<evidence type="ECO:0000313" key="19">
    <source>
        <dbReference type="Proteomes" id="UP000616608"/>
    </source>
</evidence>
<keyword evidence="10" id="KW-0067">ATP-binding</keyword>
<sequence>MKKIFKSLLTRYIVLILMAMGFIQIIMVIYMFSINFEKMMTNAETLDDIEAKWTSTVHKLAPENIQTVVEDWHTTYPDAGIIYVNGQGELQQTWYIKDTTAIPAKWDMATTTRFIQMYYNHPTFTVVRFIGDDEEKGLLILQVDRATFSAVKMESNFLYIASGALLLFLALSLFFFIRILKRLVHLEEAMTIREVDGLPIHTKVTKKDEIGAVEIAFNNMVDELREAKQREEREEQLRRELVANLSHDLKTPLTKMRAQLQYMPKEQTASINYLIDTMSELIENLMAYSLLTADKMQYHPVTLRVDRLVTESMASWYPVFEEQDFEVDLQTMPVVWLVDKIWLQRILDNLLQNVLRHASSGKYVSVTVTKQAIIIRDKGQGFEQQSHTRGAGIGLSIVQIMSDKMDVQLLVDSTQTGTTITLTQ</sequence>
<accession>A0A917LJI0</accession>
<keyword evidence="12" id="KW-0902">Two-component regulatory system</keyword>
<name>A0A917LJI0_9BACI</name>
<evidence type="ECO:0000256" key="14">
    <source>
        <dbReference type="SAM" id="Coils"/>
    </source>
</evidence>
<dbReference type="InterPro" id="IPR003660">
    <property type="entry name" value="HAMP_dom"/>
</dbReference>
<comment type="subcellular location">
    <subcellularLocation>
        <location evidence="2">Cell membrane</location>
        <topology evidence="2">Multi-pass membrane protein</topology>
    </subcellularLocation>
</comment>
<evidence type="ECO:0000256" key="11">
    <source>
        <dbReference type="ARBA" id="ARBA00022989"/>
    </source>
</evidence>
<dbReference type="PROSITE" id="PS50109">
    <property type="entry name" value="HIS_KIN"/>
    <property type="match status" value="1"/>
</dbReference>
<keyword evidence="7 15" id="KW-0812">Transmembrane</keyword>
<dbReference type="EC" id="2.7.13.3" evidence="3"/>